<sequence length="159" mass="17326">MAECLQLAYHGWRAKDKGFNATLTTDFDASLKPLKVVPQDLSRVLLNLLTNAFYAVAAKSKQAGADYRPEVSVHTRRTENAVEIQVRDNGNGIAAAVRDKIFQPFFTTKPTGEGTGLGLSLSYDIITKGHGGSMRVDSEEGQYTQFTTSLPVMKKASVV</sequence>
<dbReference type="Pfam" id="PF02518">
    <property type="entry name" value="HATPase_c"/>
    <property type="match status" value="1"/>
</dbReference>
<dbReference type="SUPFAM" id="SSF55874">
    <property type="entry name" value="ATPase domain of HSP90 chaperone/DNA topoisomerase II/histidine kinase"/>
    <property type="match status" value="1"/>
</dbReference>
<evidence type="ECO:0000313" key="5">
    <source>
        <dbReference type="Proteomes" id="UP001596513"/>
    </source>
</evidence>
<dbReference type="PRINTS" id="PR00344">
    <property type="entry name" value="BCTRLSENSOR"/>
</dbReference>
<proteinExistence type="predicted"/>
<evidence type="ECO:0000313" key="4">
    <source>
        <dbReference type="EMBL" id="MFC7669076.1"/>
    </source>
</evidence>
<keyword evidence="4" id="KW-0418">Kinase</keyword>
<dbReference type="PANTHER" id="PTHR43065:SF42">
    <property type="entry name" value="TWO-COMPONENT SENSOR PPRA"/>
    <property type="match status" value="1"/>
</dbReference>
<comment type="catalytic activity">
    <reaction evidence="1">
        <text>ATP + protein L-histidine = ADP + protein N-phospho-L-histidine.</text>
        <dbReference type="EC" id="2.7.13.3"/>
    </reaction>
</comment>
<organism evidence="4 5">
    <name type="scientific">Hymenobacter humi</name>
    <dbReference type="NCBI Taxonomy" id="1411620"/>
    <lineage>
        <taxon>Bacteria</taxon>
        <taxon>Pseudomonadati</taxon>
        <taxon>Bacteroidota</taxon>
        <taxon>Cytophagia</taxon>
        <taxon>Cytophagales</taxon>
        <taxon>Hymenobacteraceae</taxon>
        <taxon>Hymenobacter</taxon>
    </lineage>
</organism>
<dbReference type="GO" id="GO:0016301">
    <property type="term" value="F:kinase activity"/>
    <property type="evidence" value="ECO:0007669"/>
    <property type="project" value="UniProtKB-KW"/>
</dbReference>
<dbReference type="Proteomes" id="UP001596513">
    <property type="component" value="Unassembled WGS sequence"/>
</dbReference>
<feature type="domain" description="Histidine kinase" evidence="3">
    <location>
        <begin position="41"/>
        <end position="154"/>
    </location>
</feature>
<protein>
    <recommendedName>
        <fullName evidence="2">histidine kinase</fullName>
        <ecNumber evidence="2">2.7.13.3</ecNumber>
    </recommendedName>
</protein>
<evidence type="ECO:0000256" key="1">
    <source>
        <dbReference type="ARBA" id="ARBA00000085"/>
    </source>
</evidence>
<comment type="caution">
    <text evidence="4">The sequence shown here is derived from an EMBL/GenBank/DDBJ whole genome shotgun (WGS) entry which is preliminary data.</text>
</comment>
<name>A0ABW2U861_9BACT</name>
<dbReference type="RefSeq" id="WP_380204598.1">
    <property type="nucleotide sequence ID" value="NZ_JBHTEK010000001.1"/>
</dbReference>
<dbReference type="EC" id="2.7.13.3" evidence="2"/>
<gene>
    <name evidence="4" type="ORF">ACFQT0_18270</name>
</gene>
<keyword evidence="4" id="KW-0808">Transferase</keyword>
<dbReference type="PROSITE" id="PS50109">
    <property type="entry name" value="HIS_KIN"/>
    <property type="match status" value="1"/>
</dbReference>
<dbReference type="PANTHER" id="PTHR43065">
    <property type="entry name" value="SENSOR HISTIDINE KINASE"/>
    <property type="match status" value="1"/>
</dbReference>
<dbReference type="SMART" id="SM00387">
    <property type="entry name" value="HATPase_c"/>
    <property type="match status" value="1"/>
</dbReference>
<evidence type="ECO:0000256" key="2">
    <source>
        <dbReference type="ARBA" id="ARBA00012438"/>
    </source>
</evidence>
<dbReference type="InterPro" id="IPR036890">
    <property type="entry name" value="HATPase_C_sf"/>
</dbReference>
<accession>A0ABW2U861</accession>
<dbReference type="InterPro" id="IPR003594">
    <property type="entry name" value="HATPase_dom"/>
</dbReference>
<evidence type="ECO:0000259" key="3">
    <source>
        <dbReference type="PROSITE" id="PS50109"/>
    </source>
</evidence>
<reference evidence="5" key="1">
    <citation type="journal article" date="2019" name="Int. J. Syst. Evol. Microbiol.">
        <title>The Global Catalogue of Microorganisms (GCM) 10K type strain sequencing project: providing services to taxonomists for standard genome sequencing and annotation.</title>
        <authorList>
            <consortium name="The Broad Institute Genomics Platform"/>
            <consortium name="The Broad Institute Genome Sequencing Center for Infectious Disease"/>
            <person name="Wu L."/>
            <person name="Ma J."/>
        </authorList>
    </citation>
    <scope>NUCLEOTIDE SEQUENCE [LARGE SCALE GENOMIC DNA]</scope>
    <source>
        <strain evidence="5">JCM 19635</strain>
    </source>
</reference>
<keyword evidence="5" id="KW-1185">Reference proteome</keyword>
<dbReference type="InterPro" id="IPR005467">
    <property type="entry name" value="His_kinase_dom"/>
</dbReference>
<dbReference type="InterPro" id="IPR004358">
    <property type="entry name" value="Sig_transdc_His_kin-like_C"/>
</dbReference>
<dbReference type="EMBL" id="JBHTEK010000001">
    <property type="protein sequence ID" value="MFC7669076.1"/>
    <property type="molecule type" value="Genomic_DNA"/>
</dbReference>
<dbReference type="Gene3D" id="3.30.565.10">
    <property type="entry name" value="Histidine kinase-like ATPase, C-terminal domain"/>
    <property type="match status" value="1"/>
</dbReference>